<dbReference type="Gene3D" id="1.10.1740.10">
    <property type="match status" value="1"/>
</dbReference>
<dbReference type="InterPro" id="IPR039425">
    <property type="entry name" value="RNA_pol_sigma-70-like"/>
</dbReference>
<dbReference type="CDD" id="cd06171">
    <property type="entry name" value="Sigma70_r4"/>
    <property type="match status" value="1"/>
</dbReference>
<dbReference type="InterPro" id="IPR036388">
    <property type="entry name" value="WH-like_DNA-bd_sf"/>
</dbReference>
<name>A0ABQ2XF99_9ACTN</name>
<sequence>MMLVAEVRSAGTPTVGGGVPAARERSGADAEMFVRAVYAQHGRVLLRYAARRLRGDWHRAEDILQEAVVRAWRHGGALGRAPETMRPWLFAVVRNLLIDDHRAQALRPVAQEALDDTDVPVADEVNRLLTGHVVTEALEDLTDQQREILRHMYFDGSSVAEVSVLLGVPRGTVKSRTYYAMRALHRALAARGVHG</sequence>
<dbReference type="InterPro" id="IPR013325">
    <property type="entry name" value="RNA_pol_sigma_r2"/>
</dbReference>
<evidence type="ECO:0000256" key="3">
    <source>
        <dbReference type="ARBA" id="ARBA00023082"/>
    </source>
</evidence>
<dbReference type="InterPro" id="IPR000838">
    <property type="entry name" value="RNA_pol_sigma70_ECF_CS"/>
</dbReference>
<dbReference type="Gene3D" id="1.10.10.10">
    <property type="entry name" value="Winged helix-like DNA-binding domain superfamily/Winged helix DNA-binding domain"/>
    <property type="match status" value="1"/>
</dbReference>
<dbReference type="Pfam" id="PF04542">
    <property type="entry name" value="Sigma70_r2"/>
    <property type="match status" value="1"/>
</dbReference>
<evidence type="ECO:0000256" key="2">
    <source>
        <dbReference type="ARBA" id="ARBA00023015"/>
    </source>
</evidence>
<reference evidence="10" key="1">
    <citation type="journal article" date="2019" name="Int. J. Syst. Evol. Microbiol.">
        <title>The Global Catalogue of Microorganisms (GCM) 10K type strain sequencing project: providing services to taxonomists for standard genome sequencing and annotation.</title>
        <authorList>
            <consortium name="The Broad Institute Genomics Platform"/>
            <consortium name="The Broad Institute Genome Sequencing Center for Infectious Disease"/>
            <person name="Wu L."/>
            <person name="Ma J."/>
        </authorList>
    </citation>
    <scope>NUCLEOTIDE SEQUENCE [LARGE SCALE GENOMIC DNA]</scope>
    <source>
        <strain evidence="10">JCM 4866</strain>
    </source>
</reference>
<dbReference type="Proteomes" id="UP000617743">
    <property type="component" value="Unassembled WGS sequence"/>
</dbReference>
<dbReference type="InterPro" id="IPR007627">
    <property type="entry name" value="RNA_pol_sigma70_r2"/>
</dbReference>
<dbReference type="InterPro" id="IPR013324">
    <property type="entry name" value="RNA_pol_sigma_r3/r4-like"/>
</dbReference>
<evidence type="ECO:0000259" key="7">
    <source>
        <dbReference type="Pfam" id="PF04542"/>
    </source>
</evidence>
<evidence type="ECO:0000256" key="4">
    <source>
        <dbReference type="ARBA" id="ARBA00023125"/>
    </source>
</evidence>
<keyword evidence="5 6" id="KW-0804">Transcription</keyword>
<dbReference type="InterPro" id="IPR014284">
    <property type="entry name" value="RNA_pol_sigma-70_dom"/>
</dbReference>
<dbReference type="NCBIfam" id="TIGR02937">
    <property type="entry name" value="sigma70-ECF"/>
    <property type="match status" value="1"/>
</dbReference>
<keyword evidence="10" id="KW-1185">Reference proteome</keyword>
<keyword evidence="4 6" id="KW-0238">DNA-binding</keyword>
<protein>
    <recommendedName>
        <fullName evidence="6">RNA polymerase sigma factor</fullName>
    </recommendedName>
</protein>
<accession>A0ABQ2XF99</accession>
<dbReference type="PANTHER" id="PTHR43133:SF52">
    <property type="entry name" value="ECF RNA POLYMERASE SIGMA FACTOR SIGL"/>
    <property type="match status" value="1"/>
</dbReference>
<evidence type="ECO:0000259" key="8">
    <source>
        <dbReference type="Pfam" id="PF08281"/>
    </source>
</evidence>
<dbReference type="Pfam" id="PF08281">
    <property type="entry name" value="Sigma70_r4_2"/>
    <property type="match status" value="1"/>
</dbReference>
<feature type="domain" description="RNA polymerase sigma factor 70 region 4 type 2" evidence="8">
    <location>
        <begin position="134"/>
        <end position="184"/>
    </location>
</feature>
<evidence type="ECO:0000313" key="9">
    <source>
        <dbReference type="EMBL" id="GGX14211.1"/>
    </source>
</evidence>
<evidence type="ECO:0000256" key="6">
    <source>
        <dbReference type="RuleBase" id="RU000716"/>
    </source>
</evidence>
<feature type="domain" description="RNA polymerase sigma-70 region 2" evidence="7">
    <location>
        <begin position="38"/>
        <end position="105"/>
    </location>
</feature>
<evidence type="ECO:0000256" key="1">
    <source>
        <dbReference type="ARBA" id="ARBA00010641"/>
    </source>
</evidence>
<proteinExistence type="inferred from homology"/>
<evidence type="ECO:0000256" key="5">
    <source>
        <dbReference type="ARBA" id="ARBA00023163"/>
    </source>
</evidence>
<evidence type="ECO:0000313" key="10">
    <source>
        <dbReference type="Proteomes" id="UP000617743"/>
    </source>
</evidence>
<organism evidence="9 10">
    <name type="scientific">Streptomyces lomondensis</name>
    <dbReference type="NCBI Taxonomy" id="68229"/>
    <lineage>
        <taxon>Bacteria</taxon>
        <taxon>Bacillati</taxon>
        <taxon>Actinomycetota</taxon>
        <taxon>Actinomycetes</taxon>
        <taxon>Kitasatosporales</taxon>
        <taxon>Streptomycetaceae</taxon>
        <taxon>Streptomyces</taxon>
    </lineage>
</organism>
<comment type="similarity">
    <text evidence="1 6">Belongs to the sigma-70 factor family. ECF subfamily.</text>
</comment>
<dbReference type="SUPFAM" id="SSF88946">
    <property type="entry name" value="Sigma2 domain of RNA polymerase sigma factors"/>
    <property type="match status" value="1"/>
</dbReference>
<dbReference type="EMBL" id="BMWC01000007">
    <property type="protein sequence ID" value="GGX14211.1"/>
    <property type="molecule type" value="Genomic_DNA"/>
</dbReference>
<comment type="caution">
    <text evidence="9">The sequence shown here is derived from an EMBL/GenBank/DDBJ whole genome shotgun (WGS) entry which is preliminary data.</text>
</comment>
<keyword evidence="2 6" id="KW-0805">Transcription regulation</keyword>
<dbReference type="InterPro" id="IPR013249">
    <property type="entry name" value="RNA_pol_sigma70_r4_t2"/>
</dbReference>
<dbReference type="SUPFAM" id="SSF88659">
    <property type="entry name" value="Sigma3 and sigma4 domains of RNA polymerase sigma factors"/>
    <property type="match status" value="1"/>
</dbReference>
<keyword evidence="3 6" id="KW-0731">Sigma factor</keyword>
<dbReference type="PANTHER" id="PTHR43133">
    <property type="entry name" value="RNA POLYMERASE ECF-TYPE SIGMA FACTO"/>
    <property type="match status" value="1"/>
</dbReference>
<gene>
    <name evidence="9" type="primary">rpoE</name>
    <name evidence="9" type="ORF">GCM10010383_50350</name>
</gene>
<dbReference type="PROSITE" id="PS01063">
    <property type="entry name" value="SIGMA70_ECF"/>
    <property type="match status" value="1"/>
</dbReference>